<reference evidence="2" key="1">
    <citation type="submission" date="2020-02" db="EMBL/GenBank/DDBJ databases">
        <authorList>
            <person name="Meier V. D."/>
        </authorList>
    </citation>
    <scope>NUCLEOTIDE SEQUENCE</scope>
    <source>
        <strain evidence="2">AVDCRST_MAG33</strain>
    </source>
</reference>
<dbReference type="NCBIfam" id="NF006689">
    <property type="entry name" value="PRK09237.1"/>
    <property type="match status" value="1"/>
</dbReference>
<dbReference type="InterPro" id="IPR020043">
    <property type="entry name" value="Deacetylase_Atu3266-like"/>
</dbReference>
<dbReference type="GO" id="GO:0019213">
    <property type="term" value="F:deacetylase activity"/>
    <property type="evidence" value="ECO:0007669"/>
    <property type="project" value="InterPro"/>
</dbReference>
<dbReference type="Gene3D" id="3.20.20.140">
    <property type="entry name" value="Metal-dependent hydrolases"/>
    <property type="match status" value="1"/>
</dbReference>
<name>A0A6J4V1B2_9BACT</name>
<feature type="domain" description="Amidohydrolase-related" evidence="1">
    <location>
        <begin position="63"/>
        <end position="118"/>
    </location>
</feature>
<dbReference type="InterPro" id="IPR006680">
    <property type="entry name" value="Amidohydro-rel"/>
</dbReference>
<evidence type="ECO:0000313" key="2">
    <source>
        <dbReference type="EMBL" id="CAA9565714.1"/>
    </source>
</evidence>
<dbReference type="InterPro" id="IPR032466">
    <property type="entry name" value="Metal_Hydrolase"/>
</dbReference>
<dbReference type="PANTHER" id="PTHR42717:SF1">
    <property type="entry name" value="IMIDAZOLONEPROPIONASE AND RELATED AMIDOHYDROLASES"/>
    <property type="match status" value="1"/>
</dbReference>
<sequence>MADSTPMATTGVDLLLAGGHVIDPANGLDGIADVAITGGRISAVGPDLDRTGAASVLDVAGHIVTPGIIDLHVHAFSTHKRSRLSLDPIVATFSNGVTTVVDAGTAGYRDFQDFVESVILRSKVRVLSFVNIVGSGMIGPWEHEPDEMRVDLAAATVKDFPGIAVGIKTAHYRDFRNAGGNVFDDHYGPWAAVDRAIRAAEIAGVPVMVDFWPWQGYRSYPELILEKLRPGDIHTHVFAQQFPIIDEDGNVYEHMWRARERGVIFDLGHGAGSFWYRNAAPAIEQGFIPHSISTDLHTGNLNGAVLSMLTTMNKVLNLGVPLAQVVEMSTVAPAREIAHPELGTLSVGSDGDVAVFRLDEGAFNYVDCGKWVHPGTQRLSCQLTVRSGEIVFNPEGWGRPTWQHDDQPRWQVLTTPEIPAGASVAVPAT</sequence>
<dbReference type="InterPro" id="IPR011059">
    <property type="entry name" value="Metal-dep_hydrolase_composite"/>
</dbReference>
<dbReference type="EMBL" id="CADCWK010000226">
    <property type="protein sequence ID" value="CAA9565714.1"/>
    <property type="molecule type" value="Genomic_DNA"/>
</dbReference>
<evidence type="ECO:0000259" key="1">
    <source>
        <dbReference type="Pfam" id="PF01979"/>
    </source>
</evidence>
<gene>
    <name evidence="2" type="ORF">AVDCRST_MAG33-2040</name>
</gene>
<dbReference type="SUPFAM" id="SSF51338">
    <property type="entry name" value="Composite domain of metallo-dependent hydrolases"/>
    <property type="match status" value="1"/>
</dbReference>
<dbReference type="Pfam" id="PF01979">
    <property type="entry name" value="Amidohydro_1"/>
    <property type="match status" value="2"/>
</dbReference>
<dbReference type="GO" id="GO:0016810">
    <property type="term" value="F:hydrolase activity, acting on carbon-nitrogen (but not peptide) bonds"/>
    <property type="evidence" value="ECO:0007669"/>
    <property type="project" value="InterPro"/>
</dbReference>
<dbReference type="SUPFAM" id="SSF51556">
    <property type="entry name" value="Metallo-dependent hydrolases"/>
    <property type="match status" value="1"/>
</dbReference>
<dbReference type="PANTHER" id="PTHR42717">
    <property type="entry name" value="DIHYDROOROTASE-RELATED"/>
    <property type="match status" value="1"/>
</dbReference>
<accession>A0A6J4V1B2</accession>
<dbReference type="AlphaFoldDB" id="A0A6J4V1B2"/>
<proteinExistence type="predicted"/>
<feature type="domain" description="Amidohydrolase-related" evidence="1">
    <location>
        <begin position="277"/>
        <end position="373"/>
    </location>
</feature>
<organism evidence="2">
    <name type="scientific">uncultured Thermomicrobiales bacterium</name>
    <dbReference type="NCBI Taxonomy" id="1645740"/>
    <lineage>
        <taxon>Bacteria</taxon>
        <taxon>Pseudomonadati</taxon>
        <taxon>Thermomicrobiota</taxon>
        <taxon>Thermomicrobia</taxon>
        <taxon>Thermomicrobiales</taxon>
        <taxon>environmental samples</taxon>
    </lineage>
</organism>
<dbReference type="Gene3D" id="2.30.40.10">
    <property type="entry name" value="Urease, subunit C, domain 1"/>
    <property type="match status" value="1"/>
</dbReference>
<protein>
    <recommendedName>
        <fullName evidence="1">Amidohydrolase-related domain-containing protein</fullName>
    </recommendedName>
</protein>